<dbReference type="PANTHER" id="PTHR48258:SF14">
    <property type="entry name" value="OS02G0583300 PROTEIN"/>
    <property type="match status" value="1"/>
</dbReference>
<name>A0A5A7UBQ3_CUCMM</name>
<dbReference type="OrthoDB" id="1878503at2759"/>
<evidence type="ECO:0000313" key="4">
    <source>
        <dbReference type="Proteomes" id="UP000321393"/>
    </source>
</evidence>
<dbReference type="PANTHER" id="PTHR48258">
    <property type="entry name" value="DUF4218 DOMAIN-CONTAINING PROTEIN-RELATED"/>
    <property type="match status" value="1"/>
</dbReference>
<dbReference type="Pfam" id="PF13960">
    <property type="entry name" value="DUF4218"/>
    <property type="match status" value="1"/>
</dbReference>
<comment type="caution">
    <text evidence="2">The sequence shown here is derived from an EMBL/GenBank/DDBJ whole genome shotgun (WGS) entry which is preliminary data.</text>
</comment>
<accession>A0A5A7UBQ3</accession>
<evidence type="ECO:0000313" key="3">
    <source>
        <dbReference type="EMBL" id="TYK04398.1"/>
    </source>
</evidence>
<dbReference type="InterPro" id="IPR025452">
    <property type="entry name" value="DUF4218"/>
</dbReference>
<dbReference type="InterPro" id="IPR004242">
    <property type="entry name" value="Transposase_21"/>
</dbReference>
<sequence length="418" mass="48846">MWRGSEGFVDIRWHRDKHVDTDDVWRHPTDAEGWKHFDCEFPDFSSDLRNVLLGLTSYRFNPFGHMSTLYSMWPVVLFPYNLPPWKCMKETNFCMSLLIPGPKSLGRKIDVYQSLIEELKEMKFLGTLLNIEGKTKDTMNACCFYDLCARTIRVSEFNRLQADITIKLFSYSWMYLIERSLRTLKQYIQNKVHPKGSIVEAYVMNESCTYCSHYLSGIETRFTRDERNDDTIPKDELIDEFEIFKQKVRPLGASSLQTLSQKEKHLFHCYIFKNDFFSLVMGPSIDVRCYNGCIVGELRFHTLERDSRCTTQNNGVMAHQIFYLGDPKNGTNWKVVQVIQNQCIWDVPEVEDVKNEQLKVLEIIVEPDVDEYIEDDTLCRPNVNPTLVERSVVHHVMDDFINDDDKQLSPQSGLSGDE</sequence>
<dbReference type="Proteomes" id="UP000321393">
    <property type="component" value="Unassembled WGS sequence"/>
</dbReference>
<evidence type="ECO:0000259" key="1">
    <source>
        <dbReference type="Pfam" id="PF13960"/>
    </source>
</evidence>
<feature type="domain" description="DUF4218" evidence="1">
    <location>
        <begin position="170"/>
        <end position="228"/>
    </location>
</feature>
<dbReference type="AlphaFoldDB" id="A0A5A7UBQ3"/>
<dbReference type="EMBL" id="SSTD01014234">
    <property type="protein sequence ID" value="TYK04398.1"/>
    <property type="molecule type" value="Genomic_DNA"/>
</dbReference>
<organism evidence="2 4">
    <name type="scientific">Cucumis melo var. makuwa</name>
    <name type="common">Oriental melon</name>
    <dbReference type="NCBI Taxonomy" id="1194695"/>
    <lineage>
        <taxon>Eukaryota</taxon>
        <taxon>Viridiplantae</taxon>
        <taxon>Streptophyta</taxon>
        <taxon>Embryophyta</taxon>
        <taxon>Tracheophyta</taxon>
        <taxon>Spermatophyta</taxon>
        <taxon>Magnoliopsida</taxon>
        <taxon>eudicotyledons</taxon>
        <taxon>Gunneridae</taxon>
        <taxon>Pentapetalae</taxon>
        <taxon>rosids</taxon>
        <taxon>fabids</taxon>
        <taxon>Cucurbitales</taxon>
        <taxon>Cucurbitaceae</taxon>
        <taxon>Benincaseae</taxon>
        <taxon>Cucumis</taxon>
    </lineage>
</organism>
<protein>
    <recommendedName>
        <fullName evidence="1">DUF4218 domain-containing protein</fullName>
    </recommendedName>
</protein>
<reference evidence="4 5" key="1">
    <citation type="submission" date="2019-08" db="EMBL/GenBank/DDBJ databases">
        <title>Draft genome sequences of two oriental melons (Cucumis melo L. var makuwa).</title>
        <authorList>
            <person name="Kwon S.-Y."/>
        </authorList>
    </citation>
    <scope>NUCLEOTIDE SEQUENCE [LARGE SCALE GENOMIC DNA]</scope>
    <source>
        <strain evidence="5">cv. Chang Bougi</strain>
        <strain evidence="4">cv. SW 3</strain>
        <tissue evidence="2">Leaf</tissue>
    </source>
</reference>
<proteinExistence type="predicted"/>
<evidence type="ECO:0000313" key="2">
    <source>
        <dbReference type="EMBL" id="KAA0051011.1"/>
    </source>
</evidence>
<dbReference type="EMBL" id="SSTE01011518">
    <property type="protein sequence ID" value="KAA0051011.1"/>
    <property type="molecule type" value="Genomic_DNA"/>
</dbReference>
<dbReference type="Proteomes" id="UP000321947">
    <property type="component" value="Unassembled WGS sequence"/>
</dbReference>
<dbReference type="Pfam" id="PF02992">
    <property type="entry name" value="Transposase_21"/>
    <property type="match status" value="1"/>
</dbReference>
<gene>
    <name evidence="3" type="ORF">E5676_scaffold675G00870</name>
    <name evidence="2" type="ORF">E6C27_scaffold2606G00380</name>
</gene>
<evidence type="ECO:0000313" key="5">
    <source>
        <dbReference type="Proteomes" id="UP000321947"/>
    </source>
</evidence>